<dbReference type="InterPro" id="IPR043128">
    <property type="entry name" value="Rev_trsase/Diguanyl_cyclase"/>
</dbReference>
<dbReference type="PANTHER" id="PTHR45138:SF9">
    <property type="entry name" value="DIGUANYLATE CYCLASE DGCM-RELATED"/>
    <property type="match status" value="1"/>
</dbReference>
<evidence type="ECO:0000256" key="1">
    <source>
        <dbReference type="ARBA" id="ARBA00012528"/>
    </source>
</evidence>
<dbReference type="SUPFAM" id="SSF55073">
    <property type="entry name" value="Nucleotide cyclase"/>
    <property type="match status" value="1"/>
</dbReference>
<proteinExistence type="predicted"/>
<dbReference type="SUPFAM" id="SSF55781">
    <property type="entry name" value="GAF domain-like"/>
    <property type="match status" value="1"/>
</dbReference>
<dbReference type="InterPro" id="IPR050469">
    <property type="entry name" value="Diguanylate_Cyclase"/>
</dbReference>
<dbReference type="NCBIfam" id="TIGR00254">
    <property type="entry name" value="GGDEF"/>
    <property type="match status" value="1"/>
</dbReference>
<evidence type="ECO:0000313" key="5">
    <source>
        <dbReference type="Proteomes" id="UP001374803"/>
    </source>
</evidence>
<dbReference type="InterPro" id="IPR003018">
    <property type="entry name" value="GAF"/>
</dbReference>
<dbReference type="PANTHER" id="PTHR45138">
    <property type="entry name" value="REGULATORY COMPONENTS OF SENSORY TRANSDUCTION SYSTEM"/>
    <property type="match status" value="1"/>
</dbReference>
<dbReference type="Proteomes" id="UP001374803">
    <property type="component" value="Chromosome"/>
</dbReference>
<dbReference type="RefSeq" id="WP_394837495.1">
    <property type="nucleotide sequence ID" value="NZ_CP089929.1"/>
</dbReference>
<protein>
    <recommendedName>
        <fullName evidence="1">diguanylate cyclase</fullName>
        <ecNumber evidence="1">2.7.7.65</ecNumber>
    </recommendedName>
</protein>
<dbReference type="InterPro" id="IPR029787">
    <property type="entry name" value="Nucleotide_cyclase"/>
</dbReference>
<dbReference type="EMBL" id="CP089983">
    <property type="protein sequence ID" value="WXB07828.1"/>
    <property type="molecule type" value="Genomic_DNA"/>
</dbReference>
<dbReference type="EC" id="2.7.7.65" evidence="1"/>
<dbReference type="Pfam" id="PF00990">
    <property type="entry name" value="GGDEF"/>
    <property type="match status" value="1"/>
</dbReference>
<reference evidence="4" key="1">
    <citation type="submission" date="2021-12" db="EMBL/GenBank/DDBJ databases">
        <title>Discovery of the Pendulisporaceae a myxobacterial family with distinct sporulation behavior and unique specialized metabolism.</title>
        <authorList>
            <person name="Garcia R."/>
            <person name="Popoff A."/>
            <person name="Bader C.D."/>
            <person name="Loehr J."/>
            <person name="Walesch S."/>
            <person name="Walt C."/>
            <person name="Boldt J."/>
            <person name="Bunk B."/>
            <person name="Haeckl F.J.F.P.J."/>
            <person name="Gunesch A.P."/>
            <person name="Birkelbach J."/>
            <person name="Nuebel U."/>
            <person name="Pietschmann T."/>
            <person name="Bach T."/>
            <person name="Mueller R."/>
        </authorList>
    </citation>
    <scope>NUCLEOTIDE SEQUENCE</scope>
    <source>
        <strain evidence="4">MSr11367</strain>
    </source>
</reference>
<dbReference type="Pfam" id="PF01590">
    <property type="entry name" value="GAF"/>
    <property type="match status" value="1"/>
</dbReference>
<comment type="catalytic activity">
    <reaction evidence="2">
        <text>2 GTP = 3',3'-c-di-GMP + 2 diphosphate</text>
        <dbReference type="Rhea" id="RHEA:24898"/>
        <dbReference type="ChEBI" id="CHEBI:33019"/>
        <dbReference type="ChEBI" id="CHEBI:37565"/>
        <dbReference type="ChEBI" id="CHEBI:58805"/>
        <dbReference type="EC" id="2.7.7.65"/>
    </reaction>
</comment>
<dbReference type="CDD" id="cd01949">
    <property type="entry name" value="GGDEF"/>
    <property type="match status" value="1"/>
</dbReference>
<evidence type="ECO:0000256" key="2">
    <source>
        <dbReference type="ARBA" id="ARBA00034247"/>
    </source>
</evidence>
<evidence type="ECO:0000259" key="3">
    <source>
        <dbReference type="PROSITE" id="PS50887"/>
    </source>
</evidence>
<sequence>MRPVARSDRDALVVLLELTEQLTDGRRLEDALQTVTDAALRLLPGDHASIRLLDASHHELLVGARSGEGRQQKPMTFRRGEGLIGWVVEHAEGIIVDDVHEDPRFLPDRTPNQQQGFHIRSLLAEPLWSAGSVIGVLSVSSPDPARFTLDHQLLARLLANCSTPPIERSRLGRLAMTDDLTLAYNQRYLTPRLHEEMERSRRTGSPLSMLLMDLDHFKRVNDHYGHATGDAVLRIFADRVRAVVRRIDVFIRRGGEEFTLIMPATSRANAHATAERIRLNLSEQPIDISHDDVLTQTVSIGVATWDGEETLQSFQQRADMAMYRAKEMGRNQSVVA</sequence>
<feature type="domain" description="GGDEF" evidence="3">
    <location>
        <begin position="205"/>
        <end position="336"/>
    </location>
</feature>
<dbReference type="InterPro" id="IPR029016">
    <property type="entry name" value="GAF-like_dom_sf"/>
</dbReference>
<accession>A0ABZ2LD31</accession>
<dbReference type="PROSITE" id="PS50887">
    <property type="entry name" value="GGDEF"/>
    <property type="match status" value="1"/>
</dbReference>
<keyword evidence="5" id="KW-1185">Reference proteome</keyword>
<dbReference type="Gene3D" id="3.30.70.270">
    <property type="match status" value="1"/>
</dbReference>
<dbReference type="SMART" id="SM00267">
    <property type="entry name" value="GGDEF"/>
    <property type="match status" value="1"/>
</dbReference>
<gene>
    <name evidence="4" type="ORF">LVJ94_11365</name>
</gene>
<organism evidence="4 5">
    <name type="scientific">Pendulispora rubella</name>
    <dbReference type="NCBI Taxonomy" id="2741070"/>
    <lineage>
        <taxon>Bacteria</taxon>
        <taxon>Pseudomonadati</taxon>
        <taxon>Myxococcota</taxon>
        <taxon>Myxococcia</taxon>
        <taxon>Myxococcales</taxon>
        <taxon>Sorangiineae</taxon>
        <taxon>Pendulisporaceae</taxon>
        <taxon>Pendulispora</taxon>
    </lineage>
</organism>
<dbReference type="SMART" id="SM00065">
    <property type="entry name" value="GAF"/>
    <property type="match status" value="1"/>
</dbReference>
<dbReference type="Gene3D" id="3.30.450.40">
    <property type="match status" value="1"/>
</dbReference>
<dbReference type="InterPro" id="IPR000160">
    <property type="entry name" value="GGDEF_dom"/>
</dbReference>
<evidence type="ECO:0000313" key="4">
    <source>
        <dbReference type="EMBL" id="WXB07828.1"/>
    </source>
</evidence>
<name>A0ABZ2LD31_9BACT</name>